<organism evidence="6 7">
    <name type="scientific">Roseibium algae</name>
    <dbReference type="NCBI Taxonomy" id="3123038"/>
    <lineage>
        <taxon>Bacteria</taxon>
        <taxon>Pseudomonadati</taxon>
        <taxon>Pseudomonadota</taxon>
        <taxon>Alphaproteobacteria</taxon>
        <taxon>Hyphomicrobiales</taxon>
        <taxon>Stappiaceae</taxon>
        <taxon>Roseibium</taxon>
    </lineage>
</organism>
<proteinExistence type="predicted"/>
<keyword evidence="6" id="KW-0282">Flagellum</keyword>
<evidence type="ECO:0000313" key="7">
    <source>
        <dbReference type="Proteomes" id="UP001385499"/>
    </source>
</evidence>
<dbReference type="Pfam" id="PF13144">
    <property type="entry name" value="ChapFlgA"/>
    <property type="match status" value="1"/>
</dbReference>
<keyword evidence="6" id="KW-0966">Cell projection</keyword>
<evidence type="ECO:0000256" key="4">
    <source>
        <dbReference type="SAM" id="SignalP"/>
    </source>
</evidence>
<keyword evidence="3" id="KW-0574">Periplasm</keyword>
<dbReference type="InterPro" id="IPR039246">
    <property type="entry name" value="Flagellar_FlgA"/>
</dbReference>
<reference evidence="6 7" key="1">
    <citation type="submission" date="2024-02" db="EMBL/GenBank/DDBJ databases">
        <title>Roseibium algae sp. nov., isolated from marine alga (Grateloupia sp.), showing potential in myo-inositol conversion.</title>
        <authorList>
            <person name="Wang Y."/>
        </authorList>
    </citation>
    <scope>NUCLEOTIDE SEQUENCE [LARGE SCALE GENOMIC DNA]</scope>
    <source>
        <strain evidence="6 7">H3510</strain>
    </source>
</reference>
<evidence type="ECO:0000256" key="2">
    <source>
        <dbReference type="ARBA" id="ARBA00022729"/>
    </source>
</evidence>
<evidence type="ECO:0000256" key="3">
    <source>
        <dbReference type="ARBA" id="ARBA00022764"/>
    </source>
</evidence>
<comment type="subcellular location">
    <subcellularLocation>
        <location evidence="1">Periplasm</location>
    </subcellularLocation>
</comment>
<feature type="signal peptide" evidence="4">
    <location>
        <begin position="1"/>
        <end position="21"/>
    </location>
</feature>
<dbReference type="InterPro" id="IPR013974">
    <property type="entry name" value="SAF"/>
</dbReference>
<feature type="chain" id="PRO_5047103151" evidence="4">
    <location>
        <begin position="22"/>
        <end position="326"/>
    </location>
</feature>
<evidence type="ECO:0000259" key="5">
    <source>
        <dbReference type="SMART" id="SM00858"/>
    </source>
</evidence>
<dbReference type="EMBL" id="JBAKIA010000011">
    <property type="protein sequence ID" value="MEJ8475415.1"/>
    <property type="molecule type" value="Genomic_DNA"/>
</dbReference>
<accession>A0ABU8TMM2</accession>
<dbReference type="Proteomes" id="UP001385499">
    <property type="component" value="Unassembled WGS sequence"/>
</dbReference>
<keyword evidence="7" id="KW-1185">Reference proteome</keyword>
<dbReference type="RefSeq" id="WP_340275489.1">
    <property type="nucleotide sequence ID" value="NZ_JBAKIA010000011.1"/>
</dbReference>
<dbReference type="SMART" id="SM00858">
    <property type="entry name" value="SAF"/>
    <property type="match status" value="1"/>
</dbReference>
<comment type="caution">
    <text evidence="6">The sequence shown here is derived from an EMBL/GenBank/DDBJ whole genome shotgun (WGS) entry which is preliminary data.</text>
</comment>
<keyword evidence="6" id="KW-0969">Cilium</keyword>
<keyword evidence="2 4" id="KW-0732">Signal</keyword>
<name>A0ABU8TMM2_9HYPH</name>
<feature type="domain" description="SAF" evidence="5">
    <location>
        <begin position="188"/>
        <end position="250"/>
    </location>
</feature>
<evidence type="ECO:0000256" key="1">
    <source>
        <dbReference type="ARBA" id="ARBA00004418"/>
    </source>
</evidence>
<dbReference type="InterPro" id="IPR017585">
    <property type="entry name" value="SAF_FlgA"/>
</dbReference>
<sequence length="326" mass="35198">MTRLLALTGLAWVILTGSALAQGDTRPVLRSNITTLSDIVTIGDFYSSAGDFADVPLFRSPDLGTTGNVPAEIVSRRAKAAGLEMAGTDGLRTVAVHRRAEVYDAERLEDLAKRSLAERNASLSAEDLEITFYRSPETIQADPTSDTPIVVERVLWSQNDGRFTLYLNVAGARGAKTISLTGHAREMINVISLSQPVRRGTILKAEDLTTVRIPRIQVPANAVMDVKDIAGLAARNNLRAQTPLARNDFERPVLIARNDKVTITFELPGMRLTTRGQAIVDGAKGDVIDIMNLESRRIIPATVTSRGQVRVASSNSIIASLNGGTQ</sequence>
<dbReference type="PANTHER" id="PTHR36307">
    <property type="entry name" value="FLAGELLA BASAL BODY P-RING FORMATION PROTEIN FLGA"/>
    <property type="match status" value="1"/>
</dbReference>
<dbReference type="NCBIfam" id="TIGR03170">
    <property type="entry name" value="flgA_cterm"/>
    <property type="match status" value="1"/>
</dbReference>
<evidence type="ECO:0000313" key="6">
    <source>
        <dbReference type="EMBL" id="MEJ8475415.1"/>
    </source>
</evidence>
<dbReference type="CDD" id="cd11614">
    <property type="entry name" value="SAF_CpaB_FlgA_like"/>
    <property type="match status" value="1"/>
</dbReference>
<dbReference type="Gene3D" id="2.30.30.760">
    <property type="match status" value="1"/>
</dbReference>
<protein>
    <submittedName>
        <fullName evidence="6">Flagellar basal body P-ring formation chaperone FlgA</fullName>
    </submittedName>
</protein>
<gene>
    <name evidence="6" type="primary">flgA</name>
    <name evidence="6" type="ORF">V6575_15070</name>
</gene>
<dbReference type="Gene3D" id="3.90.1210.10">
    <property type="entry name" value="Antifreeze-like/N-acetylneuraminic acid synthase C-terminal domain"/>
    <property type="match status" value="1"/>
</dbReference>
<dbReference type="PANTHER" id="PTHR36307:SF1">
    <property type="entry name" value="FLAGELLA BASAL BODY P-RING FORMATION PROTEIN FLGA"/>
    <property type="match status" value="1"/>
</dbReference>